<dbReference type="InterPro" id="IPR011761">
    <property type="entry name" value="ATP-grasp"/>
</dbReference>
<dbReference type="Gene3D" id="3.40.50.20">
    <property type="match status" value="1"/>
</dbReference>
<dbReference type="Pfam" id="PF21360">
    <property type="entry name" value="PylC-like_N"/>
    <property type="match status" value="1"/>
</dbReference>
<dbReference type="NCBIfam" id="NF009402">
    <property type="entry name" value="PRK12767.1-1"/>
    <property type="match status" value="1"/>
</dbReference>
<organism evidence="2">
    <name type="scientific">marine metagenome</name>
    <dbReference type="NCBI Taxonomy" id="408172"/>
    <lineage>
        <taxon>unclassified sequences</taxon>
        <taxon>metagenomes</taxon>
        <taxon>ecological metagenomes</taxon>
    </lineage>
</organism>
<dbReference type="Gene3D" id="3.30.1490.20">
    <property type="entry name" value="ATP-grasp fold, A domain"/>
    <property type="match status" value="1"/>
</dbReference>
<dbReference type="InterPro" id="IPR013815">
    <property type="entry name" value="ATP_grasp_subdomain_1"/>
</dbReference>
<feature type="domain" description="ATP-grasp" evidence="1">
    <location>
        <begin position="135"/>
        <end position="307"/>
    </location>
</feature>
<gene>
    <name evidence="2" type="ORF">METZ01_LOCUS327758</name>
</gene>
<evidence type="ECO:0000313" key="2">
    <source>
        <dbReference type="EMBL" id="SVC74904.1"/>
    </source>
</evidence>
<dbReference type="InterPro" id="IPR048764">
    <property type="entry name" value="PylC_N"/>
</dbReference>
<dbReference type="PROSITE" id="PS50975">
    <property type="entry name" value="ATP_GRASP"/>
    <property type="match status" value="1"/>
</dbReference>
<dbReference type="GO" id="GO:0046872">
    <property type="term" value="F:metal ion binding"/>
    <property type="evidence" value="ECO:0007669"/>
    <property type="project" value="InterPro"/>
</dbReference>
<dbReference type="AlphaFoldDB" id="A0A382PNG9"/>
<dbReference type="Gene3D" id="3.30.470.20">
    <property type="entry name" value="ATP-grasp fold, B domain"/>
    <property type="match status" value="1"/>
</dbReference>
<dbReference type="Pfam" id="PF02655">
    <property type="entry name" value="ATP-grasp_3"/>
    <property type="match status" value="1"/>
</dbReference>
<dbReference type="SUPFAM" id="SSF56059">
    <property type="entry name" value="Glutathione synthetase ATP-binding domain-like"/>
    <property type="match status" value="1"/>
</dbReference>
<evidence type="ECO:0000259" key="1">
    <source>
        <dbReference type="PROSITE" id="PS50975"/>
    </source>
</evidence>
<protein>
    <recommendedName>
        <fullName evidence="1">ATP-grasp domain-containing protein</fullName>
    </recommendedName>
</protein>
<dbReference type="InterPro" id="IPR003806">
    <property type="entry name" value="ATP-grasp_PylC-type"/>
</dbReference>
<name>A0A382PNG9_9ZZZZ</name>
<sequence>MSGLLQEQAAQMIRILVTGVGSLLGQGILKSIQHSTLKCYVTGADYFPSAVGLYWVDKGFILPDILKPEISEVQWIDALIDVINQEKIDLVLPGLDFEIPILARNKSIIEKQTSATLLVSSEEVVRIGHDKWETVNYLKNNNFNYPHSSLPETVENFTQSNPFPYIVKPRFGHTSENVFLVKNKKELNMALSACDKPIIQEYLGDLNQEYTCGATCIDHEIITIISLRRTLKNGNTQQAFCEKTDEIDAYIRKLTLSLKPNGPVNFQLRLTDRGPVVFEINPRFSGTTPIRALFGVNEVEAVIKNLSATEPKGQYEEKEGV</sequence>
<proteinExistence type="predicted"/>
<reference evidence="2" key="1">
    <citation type="submission" date="2018-05" db="EMBL/GenBank/DDBJ databases">
        <authorList>
            <person name="Lanie J.A."/>
            <person name="Ng W.-L."/>
            <person name="Kazmierczak K.M."/>
            <person name="Andrzejewski T.M."/>
            <person name="Davidsen T.M."/>
            <person name="Wayne K.J."/>
            <person name="Tettelin H."/>
            <person name="Glass J.I."/>
            <person name="Rusch D."/>
            <person name="Podicherti R."/>
            <person name="Tsui H.-C.T."/>
            <person name="Winkler M.E."/>
        </authorList>
    </citation>
    <scope>NUCLEOTIDE SEQUENCE</scope>
</reference>
<dbReference type="EMBL" id="UINC01108648">
    <property type="protein sequence ID" value="SVC74904.1"/>
    <property type="molecule type" value="Genomic_DNA"/>
</dbReference>
<feature type="non-terminal residue" evidence="2">
    <location>
        <position position="321"/>
    </location>
</feature>
<dbReference type="GO" id="GO:0005524">
    <property type="term" value="F:ATP binding"/>
    <property type="evidence" value="ECO:0007669"/>
    <property type="project" value="InterPro"/>
</dbReference>
<accession>A0A382PNG9</accession>